<comment type="caution">
    <text evidence="9">The sequence shown here is derived from an EMBL/GenBank/DDBJ whole genome shotgun (WGS) entry which is preliminary data.</text>
</comment>
<feature type="transmembrane region" description="Helical" evidence="7">
    <location>
        <begin position="128"/>
        <end position="147"/>
    </location>
</feature>
<evidence type="ECO:0000256" key="2">
    <source>
        <dbReference type="ARBA" id="ARBA00022448"/>
    </source>
</evidence>
<evidence type="ECO:0000313" key="10">
    <source>
        <dbReference type="Proteomes" id="UP000250369"/>
    </source>
</evidence>
<keyword evidence="10" id="KW-1185">Reference proteome</keyword>
<feature type="transmembrane region" description="Helical" evidence="7">
    <location>
        <begin position="168"/>
        <end position="189"/>
    </location>
</feature>
<feature type="transmembrane region" description="Helical" evidence="7">
    <location>
        <begin position="12"/>
        <end position="29"/>
    </location>
</feature>
<evidence type="ECO:0000256" key="4">
    <source>
        <dbReference type="ARBA" id="ARBA00022692"/>
    </source>
</evidence>
<dbReference type="CDD" id="cd06261">
    <property type="entry name" value="TM_PBP2"/>
    <property type="match status" value="1"/>
</dbReference>
<evidence type="ECO:0000256" key="1">
    <source>
        <dbReference type="ARBA" id="ARBA00004651"/>
    </source>
</evidence>
<comment type="similarity">
    <text evidence="7">Belongs to the binding-protein-dependent transport system permease family.</text>
</comment>
<dbReference type="Pfam" id="PF00528">
    <property type="entry name" value="BPD_transp_1"/>
    <property type="match status" value="1"/>
</dbReference>
<name>A0A329LSX1_9BACL</name>
<dbReference type="SUPFAM" id="SSF161098">
    <property type="entry name" value="MetI-like"/>
    <property type="match status" value="1"/>
</dbReference>
<feature type="transmembrane region" description="Helical" evidence="7">
    <location>
        <begin position="217"/>
        <end position="238"/>
    </location>
</feature>
<dbReference type="InterPro" id="IPR000515">
    <property type="entry name" value="MetI-like"/>
</dbReference>
<dbReference type="EMBL" id="QMFB01000041">
    <property type="protein sequence ID" value="RAV10809.1"/>
    <property type="molecule type" value="Genomic_DNA"/>
</dbReference>
<protein>
    <submittedName>
        <fullName evidence="9">ABC transporter permease</fullName>
    </submittedName>
</protein>
<dbReference type="FunFam" id="1.10.3720.10:FF:000003">
    <property type="entry name" value="Aliphatic sulfonate ABC transporter permease"/>
    <property type="match status" value="1"/>
</dbReference>
<evidence type="ECO:0000259" key="8">
    <source>
        <dbReference type="PROSITE" id="PS50928"/>
    </source>
</evidence>
<keyword evidence="3" id="KW-1003">Cell membrane</keyword>
<evidence type="ECO:0000256" key="3">
    <source>
        <dbReference type="ARBA" id="ARBA00022475"/>
    </source>
</evidence>
<dbReference type="InterPro" id="IPR035906">
    <property type="entry name" value="MetI-like_sf"/>
</dbReference>
<keyword evidence="6 7" id="KW-0472">Membrane</keyword>
<feature type="domain" description="ABC transmembrane type-1" evidence="8">
    <location>
        <begin position="58"/>
        <end position="242"/>
    </location>
</feature>
<evidence type="ECO:0000256" key="6">
    <source>
        <dbReference type="ARBA" id="ARBA00023136"/>
    </source>
</evidence>
<dbReference type="PROSITE" id="PS50928">
    <property type="entry name" value="ABC_TM1"/>
    <property type="match status" value="1"/>
</dbReference>
<keyword evidence="2 7" id="KW-0813">Transport</keyword>
<sequence>MGQTAWNKSTAQLLTIASFVIGIAVWFAIAKIPAVGAILTDPVTIVKSFWTELTSGRLWQNIYVSLFRVLGGFGLGLAAAIPIAFLMGWYNPIRSIIEPWIQFFRTIPPIALIPLVIVAQGVGESAKITVIFVSTFLVMVISIYQGVRNVDPTLIKAARVLGARDRDIFFEVIVPASFPYILVGVRLGLASAWTTLVAAELTGASKGLGNMIMEASLYFRMDVVILGIIVIGIIGLSMDKGVLYLERRLTGWQELRKS</sequence>
<evidence type="ECO:0000313" key="9">
    <source>
        <dbReference type="EMBL" id="RAV10809.1"/>
    </source>
</evidence>
<dbReference type="PANTHER" id="PTHR30151:SF0">
    <property type="entry name" value="ABC TRANSPORTER PERMEASE PROTEIN MJ0413-RELATED"/>
    <property type="match status" value="1"/>
</dbReference>
<feature type="transmembrane region" description="Helical" evidence="7">
    <location>
        <begin position="103"/>
        <end position="122"/>
    </location>
</feature>
<feature type="transmembrane region" description="Helical" evidence="7">
    <location>
        <begin position="66"/>
        <end position="91"/>
    </location>
</feature>
<dbReference type="RefSeq" id="WP_113036127.1">
    <property type="nucleotide sequence ID" value="NZ_QMFB01000041.1"/>
</dbReference>
<comment type="subcellular location">
    <subcellularLocation>
        <location evidence="1 7">Cell membrane</location>
        <topology evidence="1 7">Multi-pass membrane protein</topology>
    </subcellularLocation>
</comment>
<keyword evidence="5 7" id="KW-1133">Transmembrane helix</keyword>
<reference evidence="9 10" key="1">
    <citation type="journal article" date="2009" name="Int. J. Syst. Evol. Microbiol.">
        <title>Paenibacillus contaminans sp. nov., isolated from a contaminated laboratory plate.</title>
        <authorList>
            <person name="Chou J.H."/>
            <person name="Lee J.H."/>
            <person name="Lin M.C."/>
            <person name="Chang P.S."/>
            <person name="Arun A.B."/>
            <person name="Young C.C."/>
            <person name="Chen W.M."/>
        </authorList>
    </citation>
    <scope>NUCLEOTIDE SEQUENCE [LARGE SCALE GENOMIC DNA]</scope>
    <source>
        <strain evidence="9 10">CKOBP-6</strain>
    </source>
</reference>
<keyword evidence="4 7" id="KW-0812">Transmembrane</keyword>
<accession>A0A329LSX1</accession>
<organism evidence="9 10">
    <name type="scientific">Paenibacillus contaminans</name>
    <dbReference type="NCBI Taxonomy" id="450362"/>
    <lineage>
        <taxon>Bacteria</taxon>
        <taxon>Bacillati</taxon>
        <taxon>Bacillota</taxon>
        <taxon>Bacilli</taxon>
        <taxon>Bacillales</taxon>
        <taxon>Paenibacillaceae</taxon>
        <taxon>Paenibacillus</taxon>
    </lineage>
</organism>
<dbReference type="GO" id="GO:0005886">
    <property type="term" value="C:plasma membrane"/>
    <property type="evidence" value="ECO:0007669"/>
    <property type="project" value="UniProtKB-SubCell"/>
</dbReference>
<gene>
    <name evidence="9" type="ORF">DQG23_37310</name>
</gene>
<dbReference type="Proteomes" id="UP000250369">
    <property type="component" value="Unassembled WGS sequence"/>
</dbReference>
<dbReference type="PANTHER" id="PTHR30151">
    <property type="entry name" value="ALKANE SULFONATE ABC TRANSPORTER-RELATED, MEMBRANE SUBUNIT"/>
    <property type="match status" value="1"/>
</dbReference>
<evidence type="ECO:0000256" key="5">
    <source>
        <dbReference type="ARBA" id="ARBA00022989"/>
    </source>
</evidence>
<evidence type="ECO:0000256" key="7">
    <source>
        <dbReference type="RuleBase" id="RU363032"/>
    </source>
</evidence>
<dbReference type="Gene3D" id="1.10.3720.10">
    <property type="entry name" value="MetI-like"/>
    <property type="match status" value="1"/>
</dbReference>
<dbReference type="AlphaFoldDB" id="A0A329LSX1"/>
<dbReference type="OrthoDB" id="9804353at2"/>
<proteinExistence type="inferred from homology"/>
<dbReference type="GO" id="GO:0042918">
    <property type="term" value="P:alkanesulfonate transmembrane transport"/>
    <property type="evidence" value="ECO:0007669"/>
    <property type="project" value="UniProtKB-ARBA"/>
</dbReference>